<feature type="active site" evidence="3">
    <location>
        <position position="45"/>
    </location>
</feature>
<protein>
    <submittedName>
        <fullName evidence="4">PhzF family phenazine biosynthesis protein</fullName>
    </submittedName>
</protein>
<dbReference type="Gene3D" id="3.10.310.10">
    <property type="entry name" value="Diaminopimelate Epimerase, Chain A, domain 1"/>
    <property type="match status" value="2"/>
</dbReference>
<dbReference type="GO" id="GO:0005737">
    <property type="term" value="C:cytoplasm"/>
    <property type="evidence" value="ECO:0007669"/>
    <property type="project" value="TreeGrafter"/>
</dbReference>
<comment type="caution">
    <text evidence="4">The sequence shown here is derived from an EMBL/GenBank/DDBJ whole genome shotgun (WGS) entry which is preliminary data.</text>
</comment>
<dbReference type="Pfam" id="PF02567">
    <property type="entry name" value="PhzC-PhzF"/>
    <property type="match status" value="1"/>
</dbReference>
<proteinExistence type="inferred from homology"/>
<gene>
    <name evidence="4" type="ORF">FE697_001920</name>
</gene>
<accession>A0A5Q6S2V4</accession>
<evidence type="ECO:0000313" key="4">
    <source>
        <dbReference type="EMBL" id="KAA1424703.1"/>
    </source>
</evidence>
<evidence type="ECO:0000256" key="3">
    <source>
        <dbReference type="PIRSR" id="PIRSR016184-1"/>
    </source>
</evidence>
<keyword evidence="2" id="KW-0413">Isomerase</keyword>
<dbReference type="Proteomes" id="UP000307768">
    <property type="component" value="Unassembled WGS sequence"/>
</dbReference>
<dbReference type="PANTHER" id="PTHR13774:SF39">
    <property type="entry name" value="BIOSYNTHESIS PROTEIN, PUTATIVE-RELATED"/>
    <property type="match status" value="1"/>
</dbReference>
<dbReference type="SUPFAM" id="SSF54506">
    <property type="entry name" value="Diaminopimelate epimerase-like"/>
    <property type="match status" value="1"/>
</dbReference>
<organism evidence="4 5">
    <name type="scientific">Mumia zhuanghuii</name>
    <dbReference type="NCBI Taxonomy" id="2585211"/>
    <lineage>
        <taxon>Bacteria</taxon>
        <taxon>Bacillati</taxon>
        <taxon>Actinomycetota</taxon>
        <taxon>Actinomycetes</taxon>
        <taxon>Propionibacteriales</taxon>
        <taxon>Nocardioidaceae</taxon>
        <taxon>Mumia</taxon>
    </lineage>
</organism>
<dbReference type="NCBIfam" id="TIGR00654">
    <property type="entry name" value="PhzF_family"/>
    <property type="match status" value="1"/>
</dbReference>
<dbReference type="EMBL" id="VDFQ02000001">
    <property type="protein sequence ID" value="KAA1424703.1"/>
    <property type="molecule type" value="Genomic_DNA"/>
</dbReference>
<name>A0A5Q6S2V4_9ACTN</name>
<dbReference type="GO" id="GO:0016853">
    <property type="term" value="F:isomerase activity"/>
    <property type="evidence" value="ECO:0007669"/>
    <property type="project" value="UniProtKB-KW"/>
</dbReference>
<dbReference type="OrthoDB" id="9788221at2"/>
<comment type="similarity">
    <text evidence="1">Belongs to the PhzF family.</text>
</comment>
<evidence type="ECO:0000256" key="2">
    <source>
        <dbReference type="ARBA" id="ARBA00023235"/>
    </source>
</evidence>
<evidence type="ECO:0000313" key="5">
    <source>
        <dbReference type="Proteomes" id="UP000307768"/>
    </source>
</evidence>
<dbReference type="PIRSF" id="PIRSF016184">
    <property type="entry name" value="PhzC_PhzF"/>
    <property type="match status" value="1"/>
</dbReference>
<reference evidence="4 5" key="1">
    <citation type="submission" date="2019-09" db="EMBL/GenBank/DDBJ databases">
        <title>Mumia zhuanghuii sp. nov. isolated from the intestinal contents of plateau pika (Ochotona curzoniae) in the Qinghai-Tibet plateau of China.</title>
        <authorList>
            <person name="Tian Z."/>
        </authorList>
    </citation>
    <scope>NUCLEOTIDE SEQUENCE [LARGE SCALE GENOMIC DNA]</scope>
    <source>
        <strain evidence="5">350</strain>
    </source>
</reference>
<dbReference type="AlphaFoldDB" id="A0A5Q6S2V4"/>
<dbReference type="RefSeq" id="WP_149767753.1">
    <property type="nucleotide sequence ID" value="NZ_VDFQ02000001.1"/>
</dbReference>
<dbReference type="PANTHER" id="PTHR13774">
    <property type="entry name" value="PHENAZINE BIOSYNTHESIS PROTEIN"/>
    <property type="match status" value="1"/>
</dbReference>
<dbReference type="InterPro" id="IPR003719">
    <property type="entry name" value="Phenazine_PhzF-like"/>
</dbReference>
<evidence type="ECO:0000256" key="1">
    <source>
        <dbReference type="ARBA" id="ARBA00008270"/>
    </source>
</evidence>
<sequence length="279" mass="29592">MAEVLRYTAFSDDPDGGNPAGVVLDATGMSDSEMLATAAEVGYSETAFLAPRDGEPRAYDVRYFAPEAEVAFCGHATVASGVALAEKHGAGALTFHTRAGAIAVDTVNQDGRLWATLTSVEPQVVPADVTLVAEVLDTLGWSRDDLDPRYPVSCANAGVWHLVLVTRTRERLANLSYPFDRLRDVMQRANLTTLQLVWPDHYGTFQSRNPFPVGGVVEDPATGAAAAAFGAYLAHHGLVAPDAAFSIEQGVDMGRPSLIHVALSADTTRVRVSGKAVAL</sequence>